<feature type="region of interest" description="Disordered" evidence="2">
    <location>
        <begin position="2541"/>
        <end position="2571"/>
    </location>
</feature>
<evidence type="ECO:0000256" key="2">
    <source>
        <dbReference type="SAM" id="MobiDB-lite"/>
    </source>
</evidence>
<feature type="coiled-coil region" evidence="1">
    <location>
        <begin position="1190"/>
        <end position="1224"/>
    </location>
</feature>
<dbReference type="PANTHER" id="PTHR36497">
    <property type="entry name" value="PROTEIN CBG17883"/>
    <property type="match status" value="1"/>
</dbReference>
<dbReference type="RefSeq" id="XP_001320118.1">
    <property type="nucleotide sequence ID" value="XM_001320083.1"/>
</dbReference>
<reference evidence="3" key="1">
    <citation type="submission" date="2006-10" db="EMBL/GenBank/DDBJ databases">
        <authorList>
            <person name="Amadeo P."/>
            <person name="Zhao Q."/>
            <person name="Wortman J."/>
            <person name="Fraser-Liggett C."/>
            <person name="Carlton J."/>
        </authorList>
    </citation>
    <scope>NUCLEOTIDE SEQUENCE</scope>
    <source>
        <strain evidence="3">G3</strain>
    </source>
</reference>
<feature type="coiled-coil region" evidence="1">
    <location>
        <begin position="1121"/>
        <end position="1148"/>
    </location>
</feature>
<reference evidence="3" key="2">
    <citation type="journal article" date="2007" name="Science">
        <title>Draft genome sequence of the sexually transmitted pathogen Trichomonas vaginalis.</title>
        <authorList>
            <person name="Carlton J.M."/>
            <person name="Hirt R.P."/>
            <person name="Silva J.C."/>
            <person name="Delcher A.L."/>
            <person name="Schatz M."/>
            <person name="Zhao Q."/>
            <person name="Wortman J.R."/>
            <person name="Bidwell S.L."/>
            <person name="Alsmark U.C.M."/>
            <person name="Besteiro S."/>
            <person name="Sicheritz-Ponten T."/>
            <person name="Noel C.J."/>
            <person name="Dacks J.B."/>
            <person name="Foster P.G."/>
            <person name="Simillion C."/>
            <person name="Van de Peer Y."/>
            <person name="Miranda-Saavedra D."/>
            <person name="Barton G.J."/>
            <person name="Westrop G.D."/>
            <person name="Mueller S."/>
            <person name="Dessi D."/>
            <person name="Fiori P.L."/>
            <person name="Ren Q."/>
            <person name="Paulsen I."/>
            <person name="Zhang H."/>
            <person name="Bastida-Corcuera F.D."/>
            <person name="Simoes-Barbosa A."/>
            <person name="Brown M.T."/>
            <person name="Hayes R.D."/>
            <person name="Mukherjee M."/>
            <person name="Okumura C.Y."/>
            <person name="Schneider R."/>
            <person name="Smith A.J."/>
            <person name="Vanacova S."/>
            <person name="Villalvazo M."/>
            <person name="Haas B.J."/>
            <person name="Pertea M."/>
            <person name="Feldblyum T.V."/>
            <person name="Utterback T.R."/>
            <person name="Shu C.L."/>
            <person name="Osoegawa K."/>
            <person name="de Jong P.J."/>
            <person name="Hrdy I."/>
            <person name="Horvathova L."/>
            <person name="Zubacova Z."/>
            <person name="Dolezal P."/>
            <person name="Malik S.B."/>
            <person name="Logsdon J.M. Jr."/>
            <person name="Henze K."/>
            <person name="Gupta A."/>
            <person name="Wang C.C."/>
            <person name="Dunne R.L."/>
            <person name="Upcroft J.A."/>
            <person name="Upcroft P."/>
            <person name="White O."/>
            <person name="Salzberg S.L."/>
            <person name="Tang P."/>
            <person name="Chiu C.-H."/>
            <person name="Lee Y.-S."/>
            <person name="Embley T.M."/>
            <person name="Coombs G.H."/>
            <person name="Mottram J.C."/>
            <person name="Tachezy J."/>
            <person name="Fraser-Liggett C.M."/>
            <person name="Johnson P.J."/>
        </authorList>
    </citation>
    <scope>NUCLEOTIDE SEQUENCE [LARGE SCALE GENOMIC DNA]</scope>
    <source>
        <strain evidence="3">G3</strain>
    </source>
</reference>
<evidence type="ECO:0000313" key="4">
    <source>
        <dbReference type="Proteomes" id="UP000001542"/>
    </source>
</evidence>
<feature type="region of interest" description="Disordered" evidence="2">
    <location>
        <begin position="2490"/>
        <end position="2517"/>
    </location>
</feature>
<dbReference type="Proteomes" id="UP000001542">
    <property type="component" value="Unassembled WGS sequence"/>
</dbReference>
<dbReference type="VEuPathDB" id="TrichDB:TVAG_142490"/>
<protein>
    <submittedName>
        <fullName evidence="3">Uncharacterized protein</fullName>
    </submittedName>
</protein>
<evidence type="ECO:0000313" key="3">
    <source>
        <dbReference type="EMBL" id="EAY07895.1"/>
    </source>
</evidence>
<feature type="coiled-coil region" evidence="1">
    <location>
        <begin position="1641"/>
        <end position="1668"/>
    </location>
</feature>
<name>A2EHK8_TRIV3</name>
<evidence type="ECO:0000256" key="1">
    <source>
        <dbReference type="SAM" id="Coils"/>
    </source>
</evidence>
<keyword evidence="4" id="KW-1185">Reference proteome</keyword>
<dbReference type="KEGG" id="tva:4765790"/>
<sequence length="2610" mass="301933">MYQDVEVVDEFCFKNYNNFDEIHELKQHNPEIDDDHSSEVYDPDIQKNNFQIFQEIFKDFSNFNNFDHSDVCLTNDMPNMQEIEYDFHELTPVNNKETKKEEEEEEEEIETVTPQKVQCLTSNVFQEPNNIEKDEFINEEEVFSSVPRNDISMIFETCGLELKLTPQSVFIAISEDFELHDSSNYGNNDVFNPKSKEIISNPQCYDERNNFFPNYNNFNSETYNFENIIGTNIDNSSKEQISSTEINDQSNDFNALDSSFTDKILVSSMMNDENTDPNINKLPENIMNNYETFQQSKSNEFKVLNDVYSESKDINETFSIFDSKRIFDEAENPQIYKQEEIFIKERDLINNVQEETKQIQIQQNDKDEYITEIIVDGKQDYLNETGLNKEANQIESVKFVIKELFNAKDANNEIKDNFTEIGPITSNNELILFSHINIEETNAVNSLKFNKEKVNQIVDENVYRNCNQMNKQIDAKELPDVYSVDFAKENGLKSDNLFIFIAIDSDCEIKELKRVTKSNDNRDVNKIDFKEIEEQSMSQSESLDTKQTEFNPQSIDFMFDEFKFDEESTEIGKSDEIDFVYIACDTNEEIIELPDVYSLEKDAFTLIAVETKIDIKDVSSFTKYKFDEEIRDNSSNNLIANENEIDEKQSNKKQKEKNRITSREISFNEEEETSENYQEDVYYNKLLTDDINELKDLCSFNQREIELADEIGEIFYPVIVNESMNDIKELNDVISDIQNVVHDDSEENKFYPFICNETNYGIKELPDVYLLNQSKDEIKSEKISFVSDDFKNIKENINDSEEDIFYPFIANETNDEIKELPDISSLKHAMIEFESEEISFVSSDLKNIKEITENGQSIIYPFIANETNNEIKELPDVYSLKQTMIDVNSEEFSLTSEQLEETNSDSQLENEITQQIINNDINFGGEVIYPFIASGTNDEIKELQPISIDTNEEDFKELPDVYSMSHVINADSNQIYPFICTDSNNEINELTDVNSTKERNIDLIEKINQEKSFICSETNNEIKELPDTSSLNNKNLNVDDIKELEDIYSVRQRDIDISEDETEIKLLNDEINQKEDPFYPCIATDSNNEIKELNDVTSDEQRNIDLIGMNQEEDPFYPFVANESNNQVKELEDVYSIKERNIDITEDNGKIYPFISSESDKDIKELQNVNSIKERNLDIDEIGIISPFISNEANEEIKELKDVYSEKQKDLELIEDKIDFNNEEDKINPFISSDSNSKIIELKDSYPLIQNENQNDINNLGDSLSPFISSDSNNEIKELKDPTSIKQQNIEIIEDGKFNNEVFNDINNEEDSLYPFIDTDSNNEIKELKDPNSIKQRDFEIIEDGNFNDEILNDINNEEDLLYPFISSDSNKEVKELKDVYSMKQRDLEIIEENKFNEQFNDVKIQDNSFYPFISTDSNIKIMELNDPNSMKQSNIELLEDNINKFGNETFDELNNEKDSLYPFVSSESNQEVKELGDVYSIKQRDLDIIEDSKINDMILSDINNEKDSLYPFISNEVKELKDVYSIDQCQNDIIENDLIHSFISNDSNGSFKVLQDVSSRNNDIKDEGNFVYQDNQEIKELEDIYSSNVIQADLIDNTEINNYQNEEVFNENIKNIHPFISSDSNCIITELVYSKDESKIVESESENEDLVVENQEKEQKADDYNVTYDEFIELSDVYSHNYINQMNMVVDENKYCFIACDSTENIQCFNDFNLTSETNDLINETGNVIEMKFDPDEDSFVLKNNNMNDDNNLTVLSDIHSILLISNLSKNYSNENFKDLNDSDLNHKDSYEKSQDLNESDLNHKDSYEKFQDLNESDLNHNDSNENIKELNELRLFEKDLSENIKEFDEIKLVERDPYENIKEFSDSTTKSIDSFEKFKDLNESGLIHNDSNEIIKELENIPSKNDSNERIKEFNDFCFIASDSFGDINDKAVNHGLIDEETKRCIKELKDEFSHGLMNQIIKDNSALMHLETENNFNNEINQNQIKISENVTEDFPIVFIASKNTIFHEISSENNTISFDNSESMKLFNLISEQKEIRDNDNSNVLQADETFSEVHGLSDSITDNYINLLSKYSLDNIPQTEIIDESLFTGSNNAMNISNNDSIIVENMGINSNEDDTSFVDEALHNSVLKNEENDSFFVDNSNIKMEIDSSIVDNCTNINYKQDDSTFVDYMRINCKEDDKSFVDDTIKNSGIVVDEKDSSIIDQFKDVSIPSNEIEENAIKETSIYVKEEAFVDNYNITFIEENSSLIDNCNLIFNDEQMRNDSDFNQVSTVQFDKLSFIYQEEEFAFTDSCDLFKNSRDNSVFCLNTNQANNQIISCNQTFTEFAENNDNIIENNLIDRCDIINNEQICLSVNETIELQSTDIQIENEEISNELLNTIDKDNDVIDNSTINLQNNDVISFNNDLAVTNDATNEFELNPTVNNEVIEQDEDMIGLILDNIEMSKDSCKLDAIDDENIIESQITASKKKRRIIKKENKEPPIIDQPKKKIRRRKAPSIHETPKSKVPTPNLDDISISAKEPPLLPMTHVISSKATAPDLKTPTSFSAKKEAPELSQTPSSGKFSAPKIESKRIRILKPAPQLAMAPIFNQSSAPALDVPLKRKRHI</sequence>
<proteinExistence type="predicted"/>
<feature type="region of interest" description="Disordered" evidence="2">
    <location>
        <begin position="647"/>
        <end position="673"/>
    </location>
</feature>
<feature type="region of interest" description="Disordered" evidence="2">
    <location>
        <begin position="1780"/>
        <end position="1803"/>
    </location>
</feature>
<gene>
    <name evidence="3" type="ORF">TVAG_142490</name>
</gene>
<dbReference type="InParanoid" id="A2EHK8"/>
<dbReference type="PANTHER" id="PTHR36497:SF1">
    <property type="entry name" value="PROTEIN CBG17883"/>
    <property type="match status" value="1"/>
</dbReference>
<organism evidence="3 4">
    <name type="scientific">Trichomonas vaginalis (strain ATCC PRA-98 / G3)</name>
    <dbReference type="NCBI Taxonomy" id="412133"/>
    <lineage>
        <taxon>Eukaryota</taxon>
        <taxon>Metamonada</taxon>
        <taxon>Parabasalia</taxon>
        <taxon>Trichomonadida</taxon>
        <taxon>Trichomonadidae</taxon>
        <taxon>Trichomonas</taxon>
    </lineage>
</organism>
<keyword evidence="1" id="KW-0175">Coiled coil</keyword>
<accession>A2EHK8</accession>
<dbReference type="EMBL" id="DS113390">
    <property type="protein sequence ID" value="EAY07895.1"/>
    <property type="molecule type" value="Genomic_DNA"/>
</dbReference>
<dbReference type="VEuPathDB" id="TrichDB:TVAGG3_0775670"/>